<gene>
    <name evidence="4" type="ORF">EDD42_3003</name>
</gene>
<keyword evidence="2" id="KW-0812">Transmembrane</keyword>
<dbReference type="PANTHER" id="PTHR21666">
    <property type="entry name" value="PEPTIDASE-RELATED"/>
    <property type="match status" value="1"/>
</dbReference>
<dbReference type="AlphaFoldDB" id="A0A3N2C5V4"/>
<dbReference type="PANTHER" id="PTHR21666:SF270">
    <property type="entry name" value="MUREIN HYDROLASE ACTIVATOR ENVC"/>
    <property type="match status" value="1"/>
</dbReference>
<dbReference type="InterPro" id="IPR016047">
    <property type="entry name" value="M23ase_b-sheet_dom"/>
</dbReference>
<keyword evidence="2" id="KW-0472">Membrane</keyword>
<comment type="caution">
    <text evidence="4">The sequence shown here is derived from an EMBL/GenBank/DDBJ whole genome shotgun (WGS) entry which is preliminary data.</text>
</comment>
<dbReference type="SUPFAM" id="SSF51261">
    <property type="entry name" value="Duplicated hybrid motif"/>
    <property type="match status" value="1"/>
</dbReference>
<dbReference type="Pfam" id="PF01551">
    <property type="entry name" value="Peptidase_M23"/>
    <property type="match status" value="1"/>
</dbReference>
<feature type="region of interest" description="Disordered" evidence="1">
    <location>
        <begin position="124"/>
        <end position="157"/>
    </location>
</feature>
<evidence type="ECO:0000313" key="4">
    <source>
        <dbReference type="EMBL" id="ROR82903.1"/>
    </source>
</evidence>
<dbReference type="InterPro" id="IPR011055">
    <property type="entry name" value="Dup_hybrid_motif"/>
</dbReference>
<reference evidence="4 5" key="1">
    <citation type="submission" date="2018-11" db="EMBL/GenBank/DDBJ databases">
        <title>Sequencing the genomes of 1000 actinobacteria strains.</title>
        <authorList>
            <person name="Klenk H.-P."/>
        </authorList>
    </citation>
    <scope>NUCLEOTIDE SEQUENCE [LARGE SCALE GENOMIC DNA]</scope>
    <source>
        <strain evidence="4 5">DSM 14012</strain>
    </source>
</reference>
<dbReference type="GO" id="GO:0004222">
    <property type="term" value="F:metalloendopeptidase activity"/>
    <property type="evidence" value="ECO:0007669"/>
    <property type="project" value="TreeGrafter"/>
</dbReference>
<feature type="compositionally biased region" description="Polar residues" evidence="1">
    <location>
        <begin position="213"/>
        <end position="224"/>
    </location>
</feature>
<sequence>MLPDPQDPQNTSVENDAAPVQTPPLGRRELRERERQAAAALEHQESVLQEPTHEASADQEETAAAVDPVDQMIAEAIDAVHTTDVADIAPVEAEPLITEPAVASESTPATESITVTVDASTIDAPRVRRAAAPKPASKPRASSGPATAPASPRPTTIARKRRITTKIFAGAAMGFVALMAVATSVPANALLTAEDVATSVAEASQAELGDGNGLSNQASQSLDSEGSAELTFTRDDYTTSTVEEAAAAMGIRPANTFTNNPNGTIQWPFAVGVTIGDRFGARDCAGCSSDHHGQDFNPGNGAPIQVIADGVVRHVEDGEGSLGVNVIVDHTINGRLVSSVYAHMQHGSVRVVEGQAIKVGTILGLTGSTGMSTGPHLHFEIRLDGVTWVDPLEWLYANVD</sequence>
<feature type="region of interest" description="Disordered" evidence="1">
    <location>
        <begin position="206"/>
        <end position="235"/>
    </location>
</feature>
<evidence type="ECO:0000256" key="1">
    <source>
        <dbReference type="SAM" id="MobiDB-lite"/>
    </source>
</evidence>
<evidence type="ECO:0000259" key="3">
    <source>
        <dbReference type="Pfam" id="PF01551"/>
    </source>
</evidence>
<dbReference type="EMBL" id="RKHL01000001">
    <property type="protein sequence ID" value="ROR82903.1"/>
    <property type="molecule type" value="Genomic_DNA"/>
</dbReference>
<dbReference type="Proteomes" id="UP000266915">
    <property type="component" value="Unassembled WGS sequence"/>
</dbReference>
<protein>
    <submittedName>
        <fullName evidence="4">Peptidase M23-like protein</fullName>
    </submittedName>
</protein>
<keyword evidence="5" id="KW-1185">Reference proteome</keyword>
<proteinExistence type="predicted"/>
<organism evidence="4 5">
    <name type="scientific">Plantibacter flavus</name>
    <dbReference type="NCBI Taxonomy" id="150123"/>
    <lineage>
        <taxon>Bacteria</taxon>
        <taxon>Bacillati</taxon>
        <taxon>Actinomycetota</taxon>
        <taxon>Actinomycetes</taxon>
        <taxon>Micrococcales</taxon>
        <taxon>Microbacteriaceae</taxon>
        <taxon>Plantibacter</taxon>
    </lineage>
</organism>
<feature type="domain" description="M23ase beta-sheet core" evidence="3">
    <location>
        <begin position="290"/>
        <end position="389"/>
    </location>
</feature>
<evidence type="ECO:0000256" key="2">
    <source>
        <dbReference type="SAM" id="Phobius"/>
    </source>
</evidence>
<evidence type="ECO:0000313" key="5">
    <source>
        <dbReference type="Proteomes" id="UP000266915"/>
    </source>
</evidence>
<feature type="transmembrane region" description="Helical" evidence="2">
    <location>
        <begin position="167"/>
        <end position="191"/>
    </location>
</feature>
<feature type="compositionally biased region" description="Basic and acidic residues" evidence="1">
    <location>
        <begin position="26"/>
        <end position="36"/>
    </location>
</feature>
<feature type="compositionally biased region" description="Low complexity" evidence="1">
    <location>
        <begin position="130"/>
        <end position="157"/>
    </location>
</feature>
<name>A0A3N2C5V4_9MICO</name>
<dbReference type="Gene3D" id="2.70.70.10">
    <property type="entry name" value="Glucose Permease (Domain IIA)"/>
    <property type="match status" value="1"/>
</dbReference>
<feature type="region of interest" description="Disordered" evidence="1">
    <location>
        <begin position="1"/>
        <end position="65"/>
    </location>
</feature>
<keyword evidence="2" id="KW-1133">Transmembrane helix</keyword>
<accession>A0A3N2C5V4</accession>
<dbReference type="CDD" id="cd12797">
    <property type="entry name" value="M23_peptidase"/>
    <property type="match status" value="1"/>
</dbReference>
<dbReference type="InterPro" id="IPR050570">
    <property type="entry name" value="Cell_wall_metabolism_enzyme"/>
</dbReference>